<dbReference type="EMBL" id="LTAY01000103">
    <property type="protein sequence ID" value="OPX45351.1"/>
    <property type="molecule type" value="Genomic_DNA"/>
</dbReference>
<sequence length="345" mass="39041">MKNIKKVIVIDESAFIRGKISEFINKTNNFKIINRFRNIKMYVKQIIKYEPDVIILDLNEEEYDKLDMIQENILSEIDTNILVISKSDKKEFLKNSKFENYKNTYFIKNTCDFTTDGIKVIEKELISKIEACINSEHRRNYIDKVSLFNKQHIKKNIDVVLIGASTGGPRALTKVLTSIKRKINRPILIVQHMPTGFTKSFAERLNKSCLNFIVVEAEDGMNIENDKVYIAKGGIHMCISEDKKIIFDDSNSIWGVKPAVDKLFLSASKVYKGNILACILTGMGKDGADGIVKIKELGGTIIAESEKTALIYGMPKAAIETGKVDYVLEIDQIGVKIGELLEDNE</sequence>
<feature type="active site" evidence="4">
    <location>
        <position position="192"/>
    </location>
</feature>
<dbReference type="InterPro" id="IPR011006">
    <property type="entry name" value="CheY-like_superfamily"/>
</dbReference>
<accession>A0A1V4SQ05</accession>
<dbReference type="PROSITE" id="PS50122">
    <property type="entry name" value="CHEB"/>
    <property type="match status" value="1"/>
</dbReference>
<dbReference type="OrthoDB" id="9793421at2"/>
<gene>
    <name evidence="6" type="primary">cheB</name>
    <name evidence="6" type="ORF">CLTHE_31150</name>
</gene>
<evidence type="ECO:0000256" key="1">
    <source>
        <dbReference type="ARBA" id="ARBA00022801"/>
    </source>
</evidence>
<dbReference type="GO" id="GO:0008984">
    <property type="term" value="F:protein-glutamate methylesterase activity"/>
    <property type="evidence" value="ECO:0007669"/>
    <property type="project" value="UniProtKB-EC"/>
</dbReference>
<keyword evidence="1 4" id="KW-0378">Hydrolase</keyword>
<dbReference type="AlphaFoldDB" id="A0A1V4SQ05"/>
<dbReference type="InterPro" id="IPR000673">
    <property type="entry name" value="Sig_transdc_resp-reg_Me-estase"/>
</dbReference>
<dbReference type="GO" id="GO:0005737">
    <property type="term" value="C:cytoplasm"/>
    <property type="evidence" value="ECO:0007669"/>
    <property type="project" value="InterPro"/>
</dbReference>
<dbReference type="PIRSF" id="PIRSF000876">
    <property type="entry name" value="RR_chemtxs_CheB"/>
    <property type="match status" value="1"/>
</dbReference>
<organism evidence="6 7">
    <name type="scientific">Clostridium thermobutyricum DSM 4928</name>
    <dbReference type="NCBI Taxonomy" id="1121339"/>
    <lineage>
        <taxon>Bacteria</taxon>
        <taxon>Bacillati</taxon>
        <taxon>Bacillota</taxon>
        <taxon>Clostridia</taxon>
        <taxon>Eubacteriales</taxon>
        <taxon>Clostridiaceae</taxon>
        <taxon>Clostridium</taxon>
    </lineage>
</organism>
<evidence type="ECO:0000256" key="3">
    <source>
        <dbReference type="ARBA" id="ARBA00048267"/>
    </source>
</evidence>
<dbReference type="Gene3D" id="3.40.50.2300">
    <property type="match status" value="1"/>
</dbReference>
<protein>
    <recommendedName>
        <fullName evidence="2">protein-glutamate methylesterase</fullName>
        <ecNumber evidence="2">3.1.1.61</ecNumber>
    </recommendedName>
</protein>
<dbReference type="PANTHER" id="PTHR42872">
    <property type="entry name" value="PROTEIN-GLUTAMATE METHYLESTERASE/PROTEIN-GLUTAMINE GLUTAMINASE"/>
    <property type="match status" value="1"/>
</dbReference>
<comment type="caution">
    <text evidence="6">The sequence shown here is derived from an EMBL/GenBank/DDBJ whole genome shotgun (WGS) entry which is preliminary data.</text>
</comment>
<name>A0A1V4SQ05_9CLOT</name>
<dbReference type="EC" id="3.1.1.61" evidence="2"/>
<comment type="catalytic activity">
    <reaction evidence="3">
        <text>[protein]-L-glutamate 5-O-methyl ester + H2O = L-glutamyl-[protein] + methanol + H(+)</text>
        <dbReference type="Rhea" id="RHEA:23236"/>
        <dbReference type="Rhea" id="RHEA-COMP:10208"/>
        <dbReference type="Rhea" id="RHEA-COMP:10311"/>
        <dbReference type="ChEBI" id="CHEBI:15377"/>
        <dbReference type="ChEBI" id="CHEBI:15378"/>
        <dbReference type="ChEBI" id="CHEBI:17790"/>
        <dbReference type="ChEBI" id="CHEBI:29973"/>
        <dbReference type="ChEBI" id="CHEBI:82795"/>
        <dbReference type="EC" id="3.1.1.61"/>
    </reaction>
</comment>
<evidence type="ECO:0000313" key="6">
    <source>
        <dbReference type="EMBL" id="OPX45351.1"/>
    </source>
</evidence>
<proteinExistence type="predicted"/>
<dbReference type="SUPFAM" id="SSF52738">
    <property type="entry name" value="Methylesterase CheB, C-terminal domain"/>
    <property type="match status" value="1"/>
</dbReference>
<dbReference type="Pfam" id="PF01339">
    <property type="entry name" value="CheB_methylest"/>
    <property type="match status" value="1"/>
</dbReference>
<dbReference type="GO" id="GO:0006935">
    <property type="term" value="P:chemotaxis"/>
    <property type="evidence" value="ECO:0007669"/>
    <property type="project" value="UniProtKB-UniRule"/>
</dbReference>
<dbReference type="Proteomes" id="UP000191448">
    <property type="component" value="Unassembled WGS sequence"/>
</dbReference>
<dbReference type="GO" id="GO:0000156">
    <property type="term" value="F:phosphorelay response regulator activity"/>
    <property type="evidence" value="ECO:0007669"/>
    <property type="project" value="InterPro"/>
</dbReference>
<feature type="active site" evidence="4">
    <location>
        <position position="165"/>
    </location>
</feature>
<feature type="domain" description="CheB-type methylesterase" evidence="5">
    <location>
        <begin position="153"/>
        <end position="344"/>
    </location>
</feature>
<reference evidence="6 7" key="1">
    <citation type="submission" date="2016-02" db="EMBL/GenBank/DDBJ databases">
        <title>Genome sequence of Clostridium thermobutyricum DSM 4928.</title>
        <authorList>
            <person name="Poehlein A."/>
            <person name="Daniel R."/>
        </authorList>
    </citation>
    <scope>NUCLEOTIDE SEQUENCE [LARGE SCALE GENOMIC DNA]</scope>
    <source>
        <strain evidence="6 7">DSM 4928</strain>
    </source>
</reference>
<dbReference type="RefSeq" id="WP_080024200.1">
    <property type="nucleotide sequence ID" value="NZ_LTAY01000103.1"/>
</dbReference>
<dbReference type="InterPro" id="IPR008248">
    <property type="entry name" value="CheB-like"/>
</dbReference>
<evidence type="ECO:0000259" key="5">
    <source>
        <dbReference type="PROSITE" id="PS50122"/>
    </source>
</evidence>
<feature type="active site" evidence="4">
    <location>
        <position position="286"/>
    </location>
</feature>
<dbReference type="Gene3D" id="3.40.50.180">
    <property type="entry name" value="Methylesterase CheB, C-terminal domain"/>
    <property type="match status" value="1"/>
</dbReference>
<dbReference type="InterPro" id="IPR035909">
    <property type="entry name" value="CheB_C"/>
</dbReference>
<dbReference type="SUPFAM" id="SSF52172">
    <property type="entry name" value="CheY-like"/>
    <property type="match status" value="1"/>
</dbReference>
<dbReference type="CDD" id="cd16432">
    <property type="entry name" value="CheB_Rec"/>
    <property type="match status" value="1"/>
</dbReference>
<keyword evidence="4" id="KW-0145">Chemotaxis</keyword>
<evidence type="ECO:0000313" key="7">
    <source>
        <dbReference type="Proteomes" id="UP000191448"/>
    </source>
</evidence>
<evidence type="ECO:0000256" key="4">
    <source>
        <dbReference type="PROSITE-ProRule" id="PRU00050"/>
    </source>
</evidence>
<evidence type="ECO:0000256" key="2">
    <source>
        <dbReference type="ARBA" id="ARBA00039140"/>
    </source>
</evidence>
<dbReference type="PANTHER" id="PTHR42872:SF3">
    <property type="entry name" value="PROTEIN-GLUTAMATE METHYLESTERASE_PROTEIN-GLUTAMINE GLUTAMINASE 1"/>
    <property type="match status" value="1"/>
</dbReference>